<keyword evidence="2" id="KW-1003">Cell membrane</keyword>
<proteinExistence type="predicted"/>
<dbReference type="InterPro" id="IPR052192">
    <property type="entry name" value="Insect_Ionotropic_Sensory_Rcpt"/>
</dbReference>
<evidence type="ECO:0000256" key="1">
    <source>
        <dbReference type="ARBA" id="ARBA00004651"/>
    </source>
</evidence>
<dbReference type="PANTHER" id="PTHR42643">
    <property type="entry name" value="IONOTROPIC RECEPTOR 20A-RELATED"/>
    <property type="match status" value="1"/>
</dbReference>
<keyword evidence="7" id="KW-0325">Glycoprotein</keyword>
<keyword evidence="5 8" id="KW-0472">Membrane</keyword>
<dbReference type="AlphaFoldDB" id="A0A9N9RXF7"/>
<dbReference type="OrthoDB" id="7799987at2759"/>
<comment type="subcellular location">
    <subcellularLocation>
        <location evidence="1">Cell membrane</location>
        <topology evidence="1">Multi-pass membrane protein</topology>
    </subcellularLocation>
</comment>
<evidence type="ECO:0000256" key="6">
    <source>
        <dbReference type="ARBA" id="ARBA00023170"/>
    </source>
</evidence>
<gene>
    <name evidence="9" type="ORF">CHIRRI_LOCUS8078</name>
</gene>
<organism evidence="9 10">
    <name type="scientific">Chironomus riparius</name>
    <dbReference type="NCBI Taxonomy" id="315576"/>
    <lineage>
        <taxon>Eukaryota</taxon>
        <taxon>Metazoa</taxon>
        <taxon>Ecdysozoa</taxon>
        <taxon>Arthropoda</taxon>
        <taxon>Hexapoda</taxon>
        <taxon>Insecta</taxon>
        <taxon>Pterygota</taxon>
        <taxon>Neoptera</taxon>
        <taxon>Endopterygota</taxon>
        <taxon>Diptera</taxon>
        <taxon>Nematocera</taxon>
        <taxon>Chironomoidea</taxon>
        <taxon>Chironomidae</taxon>
        <taxon>Chironominae</taxon>
        <taxon>Chironomus</taxon>
    </lineage>
</organism>
<keyword evidence="4 8" id="KW-1133">Transmembrane helix</keyword>
<name>A0A9N9RXF7_9DIPT</name>
<evidence type="ECO:0000256" key="7">
    <source>
        <dbReference type="ARBA" id="ARBA00023180"/>
    </source>
</evidence>
<evidence type="ECO:0008006" key="11">
    <source>
        <dbReference type="Google" id="ProtNLM"/>
    </source>
</evidence>
<feature type="transmembrane region" description="Helical" evidence="8">
    <location>
        <begin position="344"/>
        <end position="368"/>
    </location>
</feature>
<sequence>MTSTKETALKLRTDETHDELDYISGYLVTVMSNSQTVDRNNKLDVIILLLNSQKWNQAYEGLQSKLTKLSNEKITITSMSLPYLRSNLYADFVIILTTPENWNNKKQIALSLWSQMHYNGYLNVYVVLEIDHELFYIYYTAFTDKDRISLMPIESHSKSEKFMTIKDSISKDNRLLIKIIALDNFPTSYIKNNEVLGVERYFIDEFVTKLNTSYINVHSGDRNPSLPMLISYMSGPADICLCPQYNFLTTNFETVWLYEFDGVCLLVPRNIHVSNYDNFSSGMDRPTVVLAIISTFLVSITWKLISLYSEQRLSILQMLYAVVRLAFFNSAYDLNRMSLKEKLLIFSFIFASFFMANLYESAILSFMMTDTTVRSARNVEELNSTDTIFHSFFDDQAAHLLKIPTVKKDLILNHIDLSSSYSLELPNNIDINLVYMVTCRFAENFVMSAGNYRNDYRLYDVLIMTKSYQFYTAKNGFMYIDEFSSLVTATLESGIRSYWTKETYRLSGDFSHVIKNEVNEERKFVEFRDMAIPAVVLLVGSIVALLEFVAEIIYHHVKIIKSKRSKVAPLQISRTITNLHKWADKYSKKEQRSYNMLSSREDVSKVIMNKKREIMKLAKFPEGKLKGGYLVPKKFEQRIRRLNIKVAPINAEIGETEA</sequence>
<protein>
    <recommendedName>
        <fullName evidence="11">Ionotropic receptor</fullName>
    </recommendedName>
</protein>
<dbReference type="GO" id="GO:0005886">
    <property type="term" value="C:plasma membrane"/>
    <property type="evidence" value="ECO:0007669"/>
    <property type="project" value="UniProtKB-SubCell"/>
</dbReference>
<feature type="transmembrane region" description="Helical" evidence="8">
    <location>
        <begin position="530"/>
        <end position="554"/>
    </location>
</feature>
<evidence type="ECO:0000256" key="4">
    <source>
        <dbReference type="ARBA" id="ARBA00022989"/>
    </source>
</evidence>
<reference evidence="9" key="1">
    <citation type="submission" date="2022-01" db="EMBL/GenBank/DDBJ databases">
        <authorList>
            <person name="King R."/>
        </authorList>
    </citation>
    <scope>NUCLEOTIDE SEQUENCE</scope>
</reference>
<evidence type="ECO:0000256" key="8">
    <source>
        <dbReference type="SAM" id="Phobius"/>
    </source>
</evidence>
<reference evidence="9" key="2">
    <citation type="submission" date="2022-10" db="EMBL/GenBank/DDBJ databases">
        <authorList>
            <consortium name="ENA_rothamsted_submissions"/>
            <consortium name="culmorum"/>
            <person name="King R."/>
        </authorList>
    </citation>
    <scope>NUCLEOTIDE SEQUENCE</scope>
</reference>
<evidence type="ECO:0000256" key="5">
    <source>
        <dbReference type="ARBA" id="ARBA00023136"/>
    </source>
</evidence>
<dbReference type="PANTHER" id="PTHR42643:SF39">
    <property type="entry name" value="IONOTROPIC RECEPTOR 56A-RELATED"/>
    <property type="match status" value="1"/>
</dbReference>
<dbReference type="Proteomes" id="UP001153620">
    <property type="component" value="Chromosome 2"/>
</dbReference>
<evidence type="ECO:0000256" key="3">
    <source>
        <dbReference type="ARBA" id="ARBA00022692"/>
    </source>
</evidence>
<feature type="transmembrane region" description="Helical" evidence="8">
    <location>
        <begin position="288"/>
        <end position="308"/>
    </location>
</feature>
<keyword evidence="6" id="KW-0675">Receptor</keyword>
<keyword evidence="3 8" id="KW-0812">Transmembrane</keyword>
<dbReference type="EMBL" id="OU895878">
    <property type="protein sequence ID" value="CAG9805201.1"/>
    <property type="molecule type" value="Genomic_DNA"/>
</dbReference>
<evidence type="ECO:0000313" key="10">
    <source>
        <dbReference type="Proteomes" id="UP001153620"/>
    </source>
</evidence>
<evidence type="ECO:0000256" key="2">
    <source>
        <dbReference type="ARBA" id="ARBA00022475"/>
    </source>
</evidence>
<accession>A0A9N9RXF7</accession>
<evidence type="ECO:0000313" key="9">
    <source>
        <dbReference type="EMBL" id="CAG9805201.1"/>
    </source>
</evidence>
<keyword evidence="10" id="KW-1185">Reference proteome</keyword>